<evidence type="ECO:0000313" key="2">
    <source>
        <dbReference type="Proteomes" id="UP000591948"/>
    </source>
</evidence>
<dbReference type="AlphaFoldDB" id="A0A6V8PAE5"/>
<evidence type="ECO:0000313" key="1">
    <source>
        <dbReference type="EMBL" id="GFP28634.1"/>
    </source>
</evidence>
<proteinExistence type="predicted"/>
<gene>
    <name evidence="1" type="ORF">HKBW3S33_02048</name>
</gene>
<name>A0A6V8PAE5_9ACTN</name>
<dbReference type="EMBL" id="BLRY01000317">
    <property type="protein sequence ID" value="GFP28634.1"/>
    <property type="molecule type" value="Genomic_DNA"/>
</dbReference>
<feature type="non-terminal residue" evidence="1">
    <location>
        <position position="53"/>
    </location>
</feature>
<sequence length="53" mass="5645">MLRTVVLVLLALAIINPSLSLLSSPGKLVVLVDESRSVKDLVGDANQLVTPYL</sequence>
<accession>A0A6V8PAE5</accession>
<keyword evidence="2" id="KW-1185">Reference proteome</keyword>
<dbReference type="Proteomes" id="UP000591948">
    <property type="component" value="Unassembled WGS sequence"/>
</dbReference>
<protein>
    <submittedName>
        <fullName evidence="1">Uncharacterized protein</fullName>
    </submittedName>
</protein>
<organism evidence="1 2">
    <name type="scientific">Candidatus Hakubella thermalkaliphila</name>
    <dbReference type="NCBI Taxonomy" id="2754717"/>
    <lineage>
        <taxon>Bacteria</taxon>
        <taxon>Bacillati</taxon>
        <taxon>Actinomycetota</taxon>
        <taxon>Actinomycetota incertae sedis</taxon>
        <taxon>Candidatus Hakubellales</taxon>
        <taxon>Candidatus Hakubellaceae</taxon>
        <taxon>Candidatus Hakubella</taxon>
    </lineage>
</organism>
<reference evidence="1 2" key="1">
    <citation type="journal article" date="2020" name="Front. Microbiol.">
        <title>Single-cell genomics of novel Actinobacteria with the Wood-Ljungdahl pathway discovered in a serpentinizing system.</title>
        <authorList>
            <person name="Merino N."/>
            <person name="Kawai M."/>
            <person name="Boyd E.S."/>
            <person name="Colman D.R."/>
            <person name="McGlynn S.E."/>
            <person name="Nealson K.H."/>
            <person name="Kurokawa K."/>
            <person name="Hongoh Y."/>
        </authorList>
    </citation>
    <scope>NUCLEOTIDE SEQUENCE [LARGE SCALE GENOMIC DNA]</scope>
    <source>
        <strain evidence="1 2">S33</strain>
    </source>
</reference>
<comment type="caution">
    <text evidence="1">The sequence shown here is derived from an EMBL/GenBank/DDBJ whole genome shotgun (WGS) entry which is preliminary data.</text>
</comment>